<evidence type="ECO:0000259" key="2">
    <source>
        <dbReference type="Pfam" id="PF13649"/>
    </source>
</evidence>
<protein>
    <submittedName>
        <fullName evidence="3">Methyltransferase domain-containing protein</fullName>
    </submittedName>
</protein>
<dbReference type="RefSeq" id="WP_270885350.1">
    <property type="nucleotide sequence ID" value="NZ_JAQFVF010000088.1"/>
</dbReference>
<dbReference type="Proteomes" id="UP001596044">
    <property type="component" value="Unassembled WGS sequence"/>
</dbReference>
<organism evidence="3 4">
    <name type="scientific">Paenibacillus aestuarii</name>
    <dbReference type="NCBI Taxonomy" id="516965"/>
    <lineage>
        <taxon>Bacteria</taxon>
        <taxon>Bacillati</taxon>
        <taxon>Bacillota</taxon>
        <taxon>Bacilli</taxon>
        <taxon>Bacillales</taxon>
        <taxon>Paenibacillaceae</taxon>
        <taxon>Paenibacillus</taxon>
    </lineage>
</organism>
<evidence type="ECO:0000313" key="4">
    <source>
        <dbReference type="Proteomes" id="UP001596044"/>
    </source>
</evidence>
<dbReference type="EMBL" id="JBHSMJ010000026">
    <property type="protein sequence ID" value="MFC5450448.1"/>
    <property type="molecule type" value="Genomic_DNA"/>
</dbReference>
<dbReference type="Gene3D" id="1.10.1220.10">
    <property type="entry name" value="Met repressor-like"/>
    <property type="match status" value="1"/>
</dbReference>
<sequence>MTDDKTKRLSVYLPEKVKAGLELMADETGLSMTQLIVMATHSLLANYEARGGSIFADLLSARHRIGQEAEQKRLLLEQDKKAMQDYYGARAEEYERIYHRDDPDYQQGLILLRHAMTGVVRGRRVLEVACGTGYWTQAAADAAEHILGVDIRPEVLQIAKAKPWPAGKVDFCIGDAYRLDQVEGGFNCGVANFWFSHIPRNRLDEFLESFHRRLGHGATVFIADNVYVAGRGGELIRKEDSEDTFKRRELADGTQHDIIKNYYSYDELNDIFKPYAKHLQVFVGSSFWYVIYTIA</sequence>
<dbReference type="InterPro" id="IPR041698">
    <property type="entry name" value="Methyltransf_25"/>
</dbReference>
<dbReference type="SUPFAM" id="SSF47598">
    <property type="entry name" value="Ribbon-helix-helix"/>
    <property type="match status" value="1"/>
</dbReference>
<dbReference type="CDD" id="cd02440">
    <property type="entry name" value="AdoMet_MTases"/>
    <property type="match status" value="1"/>
</dbReference>
<dbReference type="Gene3D" id="3.40.50.150">
    <property type="entry name" value="Vaccinia Virus protein VP39"/>
    <property type="match status" value="1"/>
</dbReference>
<dbReference type="GO" id="GO:0032259">
    <property type="term" value="P:methylation"/>
    <property type="evidence" value="ECO:0007669"/>
    <property type="project" value="UniProtKB-KW"/>
</dbReference>
<dbReference type="PANTHER" id="PTHR43861">
    <property type="entry name" value="TRANS-ACONITATE 2-METHYLTRANSFERASE-RELATED"/>
    <property type="match status" value="1"/>
</dbReference>
<feature type="domain" description="Methyltransferase" evidence="2">
    <location>
        <begin position="125"/>
        <end position="215"/>
    </location>
</feature>
<proteinExistence type="predicted"/>
<evidence type="ECO:0000256" key="1">
    <source>
        <dbReference type="ARBA" id="ARBA00022679"/>
    </source>
</evidence>
<keyword evidence="3" id="KW-0489">Methyltransferase</keyword>
<accession>A0ABW0KAN6</accession>
<dbReference type="Pfam" id="PF13649">
    <property type="entry name" value="Methyltransf_25"/>
    <property type="match status" value="1"/>
</dbReference>
<dbReference type="SUPFAM" id="SSF53335">
    <property type="entry name" value="S-adenosyl-L-methionine-dependent methyltransferases"/>
    <property type="match status" value="1"/>
</dbReference>
<dbReference type="InterPro" id="IPR029063">
    <property type="entry name" value="SAM-dependent_MTases_sf"/>
</dbReference>
<keyword evidence="1" id="KW-0808">Transferase</keyword>
<reference evidence="4" key="1">
    <citation type="journal article" date="2019" name="Int. J. Syst. Evol. Microbiol.">
        <title>The Global Catalogue of Microorganisms (GCM) 10K type strain sequencing project: providing services to taxonomists for standard genome sequencing and annotation.</title>
        <authorList>
            <consortium name="The Broad Institute Genomics Platform"/>
            <consortium name="The Broad Institute Genome Sequencing Center for Infectious Disease"/>
            <person name="Wu L."/>
            <person name="Ma J."/>
        </authorList>
    </citation>
    <scope>NUCLEOTIDE SEQUENCE [LARGE SCALE GENOMIC DNA]</scope>
    <source>
        <strain evidence="4">KACC 11904</strain>
    </source>
</reference>
<comment type="caution">
    <text evidence="3">The sequence shown here is derived from an EMBL/GenBank/DDBJ whole genome shotgun (WGS) entry which is preliminary data.</text>
</comment>
<name>A0ABW0KAN6_9BACL</name>
<gene>
    <name evidence="3" type="ORF">ACFPOG_19535</name>
</gene>
<evidence type="ECO:0000313" key="3">
    <source>
        <dbReference type="EMBL" id="MFC5450448.1"/>
    </source>
</evidence>
<dbReference type="GO" id="GO:0008168">
    <property type="term" value="F:methyltransferase activity"/>
    <property type="evidence" value="ECO:0007669"/>
    <property type="project" value="UniProtKB-KW"/>
</dbReference>
<dbReference type="InterPro" id="IPR010985">
    <property type="entry name" value="Ribbon_hlx_hlx"/>
</dbReference>
<keyword evidence="4" id="KW-1185">Reference proteome</keyword>
<dbReference type="InterPro" id="IPR013321">
    <property type="entry name" value="Arc_rbn_hlx_hlx"/>
</dbReference>